<organism evidence="3 4">
    <name type="scientific">Tetrabaena socialis</name>
    <dbReference type="NCBI Taxonomy" id="47790"/>
    <lineage>
        <taxon>Eukaryota</taxon>
        <taxon>Viridiplantae</taxon>
        <taxon>Chlorophyta</taxon>
        <taxon>core chlorophytes</taxon>
        <taxon>Chlorophyceae</taxon>
        <taxon>CS clade</taxon>
        <taxon>Chlamydomonadales</taxon>
        <taxon>Tetrabaenaceae</taxon>
        <taxon>Tetrabaena</taxon>
    </lineage>
</organism>
<keyword evidence="4" id="KW-1185">Reference proteome</keyword>
<name>A0A2J7ZTP2_9CHLO</name>
<dbReference type="SUPFAM" id="SSF52058">
    <property type="entry name" value="L domain-like"/>
    <property type="match status" value="1"/>
</dbReference>
<feature type="compositionally biased region" description="Gly residues" evidence="2">
    <location>
        <begin position="253"/>
        <end position="280"/>
    </location>
</feature>
<proteinExistence type="predicted"/>
<dbReference type="EMBL" id="PGGS01000480">
    <property type="protein sequence ID" value="PNH03645.1"/>
    <property type="molecule type" value="Genomic_DNA"/>
</dbReference>
<dbReference type="GO" id="GO:0005930">
    <property type="term" value="C:axoneme"/>
    <property type="evidence" value="ECO:0007669"/>
    <property type="project" value="UniProtKB-SubCell"/>
</dbReference>
<gene>
    <name evidence="3" type="ORF">TSOC_010272</name>
</gene>
<dbReference type="Gene3D" id="3.80.10.10">
    <property type="entry name" value="Ribonuclease Inhibitor"/>
    <property type="match status" value="1"/>
</dbReference>
<dbReference type="InterPro" id="IPR032675">
    <property type="entry name" value="LRR_dom_sf"/>
</dbReference>
<dbReference type="OrthoDB" id="1517790at2759"/>
<dbReference type="PANTHER" id="PTHR46759:SF1">
    <property type="entry name" value="LEUCINE-RICH REPEAT-CONTAINING PROTEIN 72"/>
    <property type="match status" value="1"/>
</dbReference>
<evidence type="ECO:0000256" key="2">
    <source>
        <dbReference type="SAM" id="MobiDB-lite"/>
    </source>
</evidence>
<evidence type="ECO:0000313" key="4">
    <source>
        <dbReference type="Proteomes" id="UP000236333"/>
    </source>
</evidence>
<dbReference type="PROSITE" id="PS51450">
    <property type="entry name" value="LRR"/>
    <property type="match status" value="1"/>
</dbReference>
<dbReference type="InterPro" id="IPR001611">
    <property type="entry name" value="Leu-rich_rpt"/>
</dbReference>
<protein>
    <submittedName>
        <fullName evidence="3">Leucine-rich repeat-containing protein 72</fullName>
    </submittedName>
</protein>
<evidence type="ECO:0000313" key="3">
    <source>
        <dbReference type="EMBL" id="PNH03645.1"/>
    </source>
</evidence>
<dbReference type="Proteomes" id="UP000236333">
    <property type="component" value="Unassembled WGS sequence"/>
</dbReference>
<feature type="compositionally biased region" description="Low complexity" evidence="2">
    <location>
        <begin position="232"/>
        <end position="252"/>
    </location>
</feature>
<dbReference type="AlphaFoldDB" id="A0A2J7ZTP2"/>
<comment type="caution">
    <text evidence="3">The sequence shown here is derived from an EMBL/GenBank/DDBJ whole genome shotgun (WGS) entry which is preliminary data.</text>
</comment>
<comment type="subcellular location">
    <subcellularLocation>
        <location evidence="1">Cytoplasm</location>
        <location evidence="1">Cytoskeleton</location>
        <location evidence="1">Cilium axoneme</location>
    </subcellularLocation>
</comment>
<sequence length="364" mass="39391">MANPVVVSEPVKELPQAGQGHTAKYVRECRELYLGGKRIEKLRNFELFVNLESLWLDNNNLKKRTRLSHLRDLDKQIRVLEKFAFIRDLNLKGNPLCEEPDYRLIVVHRLPGLKVLDQHVVTAAERRKATGVIGGDLATLTVAFGKRAPAYDPAWDDKVPERSALEGDMAKEATTIRDNVRHEAYMRERGMFLHDPHPEAPRGGSLPPNAGTVRAMQVWRQQHQGPGQGPEAGPTASQPAAQQTASAASPGAGTSGRGSPAGGSGRRSPAGGEGGKGRTGSLGRSTDRTAATSDLADAYVPRDTLVLYTLRAGQDPLSGDAASHTLTRPPQGTIKFDQGAYEQHLQMKAAGVGSWQVNKAVVQL</sequence>
<feature type="region of interest" description="Disordered" evidence="2">
    <location>
        <begin position="221"/>
        <end position="295"/>
    </location>
</feature>
<feature type="compositionally biased region" description="Polar residues" evidence="2">
    <location>
        <begin position="282"/>
        <end position="292"/>
    </location>
</feature>
<reference evidence="3 4" key="1">
    <citation type="journal article" date="2017" name="Mol. Biol. Evol.">
        <title>The 4-celled Tetrabaena socialis nuclear genome reveals the essential components for genetic control of cell number at the origin of multicellularity in the volvocine lineage.</title>
        <authorList>
            <person name="Featherston J."/>
            <person name="Arakaki Y."/>
            <person name="Hanschen E.R."/>
            <person name="Ferris P.J."/>
            <person name="Michod R.E."/>
            <person name="Olson B.J.S.C."/>
            <person name="Nozaki H."/>
            <person name="Durand P.M."/>
        </authorList>
    </citation>
    <scope>NUCLEOTIDE SEQUENCE [LARGE SCALE GENOMIC DNA]</scope>
    <source>
        <strain evidence="3 4">NIES-571</strain>
    </source>
</reference>
<dbReference type="PANTHER" id="PTHR46759">
    <property type="entry name" value="LEUCINE-RICH REPEAT-CONTAINING PROTEIN 72"/>
    <property type="match status" value="1"/>
</dbReference>
<dbReference type="InterPro" id="IPR042655">
    <property type="entry name" value="LRC72"/>
</dbReference>
<evidence type="ECO:0000256" key="1">
    <source>
        <dbReference type="ARBA" id="ARBA00004430"/>
    </source>
</evidence>
<accession>A0A2J7ZTP2</accession>